<reference evidence="1" key="1">
    <citation type="journal article" date="2021" name="PeerJ">
        <title>Extensive microbial diversity within the chicken gut microbiome revealed by metagenomics and culture.</title>
        <authorList>
            <person name="Gilroy R."/>
            <person name="Ravi A."/>
            <person name="Getino M."/>
            <person name="Pursley I."/>
            <person name="Horton D.L."/>
            <person name="Alikhan N.F."/>
            <person name="Baker D."/>
            <person name="Gharbi K."/>
            <person name="Hall N."/>
            <person name="Watson M."/>
            <person name="Adriaenssens E.M."/>
            <person name="Foster-Nyarko E."/>
            <person name="Jarju S."/>
            <person name="Secka A."/>
            <person name="Antonio M."/>
            <person name="Oren A."/>
            <person name="Chaudhuri R.R."/>
            <person name="La Ragione R."/>
            <person name="Hildebrand F."/>
            <person name="Pallen M.J."/>
        </authorList>
    </citation>
    <scope>NUCLEOTIDE SEQUENCE</scope>
    <source>
        <strain evidence="1">5933</strain>
    </source>
</reference>
<accession>A0A9D2Q5Q3</accession>
<gene>
    <name evidence="1" type="ORF">H9698_04175</name>
</gene>
<protein>
    <recommendedName>
        <fullName evidence="3">DUF5666 domain-containing protein</fullName>
    </recommendedName>
</protein>
<organism evidence="1 2">
    <name type="scientific">Candidatus Ruthenibacterium merdavium</name>
    <dbReference type="NCBI Taxonomy" id="2838752"/>
    <lineage>
        <taxon>Bacteria</taxon>
        <taxon>Bacillati</taxon>
        <taxon>Bacillota</taxon>
        <taxon>Clostridia</taxon>
        <taxon>Eubacteriales</taxon>
        <taxon>Oscillospiraceae</taxon>
        <taxon>Ruthenibacterium</taxon>
    </lineage>
</organism>
<dbReference type="PROSITE" id="PS51257">
    <property type="entry name" value="PROKAR_LIPOPROTEIN"/>
    <property type="match status" value="1"/>
</dbReference>
<proteinExistence type="predicted"/>
<evidence type="ECO:0000313" key="1">
    <source>
        <dbReference type="EMBL" id="HJC71976.1"/>
    </source>
</evidence>
<reference evidence="1" key="2">
    <citation type="submission" date="2021-04" db="EMBL/GenBank/DDBJ databases">
        <authorList>
            <person name="Gilroy R."/>
        </authorList>
    </citation>
    <scope>NUCLEOTIDE SEQUENCE</scope>
    <source>
        <strain evidence="1">5933</strain>
    </source>
</reference>
<sequence length="419" mass="46500">MKGKQAAAIIAALLLCGCMGQEPQPMEEETLKPPENAQAASGVVLDITEESLILRTSAGMEYVLDLDGDEIPEGTQVLNGSFVKIYYDGDLQIEPNNVDILYIEADQSEEMELGYKNSTVDGRVISVTEDTLKLETQTGSMYTFSIAQAKQNMIGKLEKGSLARLTFDGRPFETEKALVKQITDLELTGVVRTTPVTVQQYDEEDQTLTVQTWDGTKRKFSTENVECGAEDWEDFEWEEAVVFSDTDVEDAGWLYGKVLKVLFPDDAQQRFYGVVESFDEDEGLLTVHLLTGETLELFVDEALIPSDGLDKNDTICVAYDGWLNGEDVRKLEIEEIEVETKGSNSENSVAGTIWELGEDFFTLRTMDGRTLCFTEKAGEDSVPESVVVGTAVRVYFTGWLTGEDQEENAVVTHVAQLLQ</sequence>
<dbReference type="EMBL" id="DWWA01000020">
    <property type="protein sequence ID" value="HJC71976.1"/>
    <property type="molecule type" value="Genomic_DNA"/>
</dbReference>
<name>A0A9D2Q5Q3_9FIRM</name>
<evidence type="ECO:0000313" key="2">
    <source>
        <dbReference type="Proteomes" id="UP000823918"/>
    </source>
</evidence>
<comment type="caution">
    <text evidence="1">The sequence shown here is derived from an EMBL/GenBank/DDBJ whole genome shotgun (WGS) entry which is preliminary data.</text>
</comment>
<evidence type="ECO:0008006" key="3">
    <source>
        <dbReference type="Google" id="ProtNLM"/>
    </source>
</evidence>
<dbReference type="Proteomes" id="UP000823918">
    <property type="component" value="Unassembled WGS sequence"/>
</dbReference>
<dbReference type="AlphaFoldDB" id="A0A9D2Q5Q3"/>